<keyword evidence="2" id="KW-0732">Signal</keyword>
<gene>
    <name evidence="3" type="ORF">HQR01_11855</name>
</gene>
<dbReference type="RefSeq" id="WP_173215065.1">
    <property type="nucleotide sequence ID" value="NZ_CP053921.1"/>
</dbReference>
<accession>A0A7D4BPI0</accession>
<keyword evidence="1" id="KW-0472">Membrane</keyword>
<dbReference type="PROSITE" id="PS51257">
    <property type="entry name" value="PROKAR_LIPOPROTEIN"/>
    <property type="match status" value="1"/>
</dbReference>
<dbReference type="EMBL" id="CP053921">
    <property type="protein sequence ID" value="QKG72004.1"/>
    <property type="molecule type" value="Genomic_DNA"/>
</dbReference>
<feature type="chain" id="PRO_5028962368" description="Glycine zipper family protein" evidence="2">
    <location>
        <begin position="18"/>
        <end position="195"/>
    </location>
</feature>
<dbReference type="KEGG" id="emv:HQR01_11855"/>
<dbReference type="AlphaFoldDB" id="A0A7D4BPI0"/>
<organism evidence="3 4">
    <name type="scientific">Erythrobacter mangrovi</name>
    <dbReference type="NCBI Taxonomy" id="2739433"/>
    <lineage>
        <taxon>Bacteria</taxon>
        <taxon>Pseudomonadati</taxon>
        <taxon>Pseudomonadota</taxon>
        <taxon>Alphaproteobacteria</taxon>
        <taxon>Sphingomonadales</taxon>
        <taxon>Erythrobacteraceae</taxon>
        <taxon>Erythrobacter/Porphyrobacter group</taxon>
        <taxon>Erythrobacter</taxon>
    </lineage>
</organism>
<sequence>MQNRPYIACLVALSVMAAGCSTRPRNFSANISAPVADRMAFENDYRTCEKLVRAGHSSNFKGAAATLATTGVATVGAGAAMMSTGLGGVNIATGAASTSLAAVPVIGILAGFGVSRAIRGGKERKYKRAMGNCLAEYGYPVGTWTKLKKRDDAAAFASANANVVPQPASASAAEELTASTDEAATQVAVIDPAAF</sequence>
<evidence type="ECO:0000256" key="1">
    <source>
        <dbReference type="SAM" id="Phobius"/>
    </source>
</evidence>
<protein>
    <recommendedName>
        <fullName evidence="5">Glycine zipper family protein</fullName>
    </recommendedName>
</protein>
<proteinExistence type="predicted"/>
<keyword evidence="1" id="KW-0812">Transmembrane</keyword>
<name>A0A7D4BPI0_9SPHN</name>
<feature type="transmembrane region" description="Helical" evidence="1">
    <location>
        <begin position="91"/>
        <end position="118"/>
    </location>
</feature>
<evidence type="ECO:0000256" key="2">
    <source>
        <dbReference type="SAM" id="SignalP"/>
    </source>
</evidence>
<evidence type="ECO:0000313" key="3">
    <source>
        <dbReference type="EMBL" id="QKG72004.1"/>
    </source>
</evidence>
<dbReference type="Proteomes" id="UP000504693">
    <property type="component" value="Chromosome"/>
</dbReference>
<evidence type="ECO:0008006" key="5">
    <source>
        <dbReference type="Google" id="ProtNLM"/>
    </source>
</evidence>
<keyword evidence="1" id="KW-1133">Transmembrane helix</keyword>
<reference evidence="3 4" key="1">
    <citation type="submission" date="2020-05" db="EMBL/GenBank/DDBJ databases">
        <title>Erythrobacter mangrovi sp. nov., isolated from rhizosphere soil of mangrove plant (Kandelia candel).</title>
        <authorList>
            <person name="Ye Y.H."/>
        </authorList>
    </citation>
    <scope>NUCLEOTIDE SEQUENCE [LARGE SCALE GENOMIC DNA]</scope>
    <source>
        <strain evidence="3 4">EB310</strain>
    </source>
</reference>
<feature type="signal peptide" evidence="2">
    <location>
        <begin position="1"/>
        <end position="17"/>
    </location>
</feature>
<evidence type="ECO:0000313" key="4">
    <source>
        <dbReference type="Proteomes" id="UP000504693"/>
    </source>
</evidence>
<keyword evidence="4" id="KW-1185">Reference proteome</keyword>